<evidence type="ECO:0000256" key="2">
    <source>
        <dbReference type="ARBA" id="ARBA00022679"/>
    </source>
</evidence>
<dbReference type="GO" id="GO:0016301">
    <property type="term" value="F:kinase activity"/>
    <property type="evidence" value="ECO:0007669"/>
    <property type="project" value="UniProtKB-KW"/>
</dbReference>
<dbReference type="RefSeq" id="WP_344755397.1">
    <property type="nucleotide sequence ID" value="NZ_BAABAE010000003.1"/>
</dbReference>
<dbReference type="Gene3D" id="3.90.1510.10">
    <property type="entry name" value="Glycerate kinase, domain 2"/>
    <property type="match status" value="1"/>
</dbReference>
<dbReference type="Gene3D" id="3.40.50.10350">
    <property type="entry name" value="Glycerate kinase, domain 1"/>
    <property type="match status" value="1"/>
</dbReference>
<evidence type="ECO:0000313" key="5">
    <source>
        <dbReference type="EMBL" id="GAA3740628.1"/>
    </source>
</evidence>
<dbReference type="PIRSF" id="PIRSF006078">
    <property type="entry name" value="GlxK"/>
    <property type="match status" value="1"/>
</dbReference>
<proteinExistence type="inferred from homology"/>
<reference evidence="6" key="1">
    <citation type="journal article" date="2019" name="Int. J. Syst. Evol. Microbiol.">
        <title>The Global Catalogue of Microorganisms (GCM) 10K type strain sequencing project: providing services to taxonomists for standard genome sequencing and annotation.</title>
        <authorList>
            <consortium name="The Broad Institute Genomics Platform"/>
            <consortium name="The Broad Institute Genome Sequencing Center for Infectious Disease"/>
            <person name="Wu L."/>
            <person name="Ma J."/>
        </authorList>
    </citation>
    <scope>NUCLEOTIDE SEQUENCE [LARGE SCALE GENOMIC DNA]</scope>
    <source>
        <strain evidence="6">JCM 16949</strain>
    </source>
</reference>
<dbReference type="InterPro" id="IPR036129">
    <property type="entry name" value="Glycerate_kinase_sf"/>
</dbReference>
<evidence type="ECO:0000313" key="6">
    <source>
        <dbReference type="Proteomes" id="UP001501004"/>
    </source>
</evidence>
<dbReference type="PANTHER" id="PTHR21599">
    <property type="entry name" value="GLYCERATE KINASE"/>
    <property type="match status" value="1"/>
</dbReference>
<dbReference type="PANTHER" id="PTHR21599:SF0">
    <property type="entry name" value="GLYCERATE KINASE"/>
    <property type="match status" value="1"/>
</dbReference>
<gene>
    <name evidence="5" type="ORF">GCM10022239_15430</name>
</gene>
<comment type="caution">
    <text evidence="5">The sequence shown here is derived from an EMBL/GenBank/DDBJ whole genome shotgun (WGS) entry which is preliminary data.</text>
</comment>
<dbReference type="InterPro" id="IPR018193">
    <property type="entry name" value="Glyc_kinase_flavodox-like_fold"/>
</dbReference>
<sequence length="365" mass="36216">MPKHVVVAPDSFKGSLAAHEVAAAIARGWRSVRPDDVVTLLPQADGGEGTLEAIAAAIPDAVLQTVGPVTGPDGRATQGAWLELPDGIGVVELAQCSGLPLMAGPDPLGATTRGLGEVIRHALDHGIDSLVIGLGGSASTDGGVGALRALGLELFDEDDAPLADGGGAIARLGRVDTGSLLPPPPGGVTLLADVTAPLVGPQGAAAVFAPQKGAGVAEIRTLEAGLARLAAVLGGDPDRPGAGAAGGTAYGFVEAWGARIEPGARHVQRVTGLTELIRSADVVLTGEGRFDTTSSTGKVVGELLGLAAQNHVPVGVIAGQIAAEAEGWSISLADLAGSVAVAIADPAPQLERAAREAALHFAVLD</sequence>
<dbReference type="EMBL" id="BAABAE010000003">
    <property type="protein sequence ID" value="GAA3740628.1"/>
    <property type="molecule type" value="Genomic_DNA"/>
</dbReference>
<protein>
    <submittedName>
        <fullName evidence="5">Glycerate kinase</fullName>
    </submittedName>
</protein>
<dbReference type="NCBIfam" id="TIGR00045">
    <property type="entry name" value="glycerate kinase"/>
    <property type="match status" value="1"/>
</dbReference>
<keyword evidence="3 4" id="KW-0418">Kinase</keyword>
<accession>A0ABP7FJH8</accession>
<dbReference type="InterPro" id="IPR004381">
    <property type="entry name" value="Glycerate_kinase"/>
</dbReference>
<dbReference type="SUPFAM" id="SSF110738">
    <property type="entry name" value="Glycerate kinase I"/>
    <property type="match status" value="1"/>
</dbReference>
<dbReference type="Pfam" id="PF02595">
    <property type="entry name" value="Gly_kinase"/>
    <property type="match status" value="1"/>
</dbReference>
<organism evidence="5 6">
    <name type="scientific">Leifsonella bigeumensis</name>
    <dbReference type="NCBI Taxonomy" id="433643"/>
    <lineage>
        <taxon>Bacteria</taxon>
        <taxon>Bacillati</taxon>
        <taxon>Actinomycetota</taxon>
        <taxon>Actinomycetes</taxon>
        <taxon>Micrococcales</taxon>
        <taxon>Microbacteriaceae</taxon>
        <taxon>Leifsonella</taxon>
    </lineage>
</organism>
<keyword evidence="6" id="KW-1185">Reference proteome</keyword>
<dbReference type="Proteomes" id="UP001501004">
    <property type="component" value="Unassembled WGS sequence"/>
</dbReference>
<name>A0ABP7FJH8_9MICO</name>
<evidence type="ECO:0000256" key="1">
    <source>
        <dbReference type="ARBA" id="ARBA00006284"/>
    </source>
</evidence>
<comment type="similarity">
    <text evidence="1 4">Belongs to the glycerate kinase type-1 family.</text>
</comment>
<evidence type="ECO:0000256" key="3">
    <source>
        <dbReference type="ARBA" id="ARBA00022777"/>
    </source>
</evidence>
<dbReference type="InterPro" id="IPR018197">
    <property type="entry name" value="Glycerate_kinase_RE-like"/>
</dbReference>
<evidence type="ECO:0000256" key="4">
    <source>
        <dbReference type="PIRNR" id="PIRNR006078"/>
    </source>
</evidence>
<keyword evidence="2 4" id="KW-0808">Transferase</keyword>